<evidence type="ECO:0000313" key="2">
    <source>
        <dbReference type="EMBL" id="KAI9166157.1"/>
    </source>
</evidence>
<feature type="region of interest" description="Disordered" evidence="1">
    <location>
        <begin position="1"/>
        <end position="34"/>
    </location>
</feature>
<reference evidence="2" key="1">
    <citation type="journal article" date="2022" name="Plant J.">
        <title>Strategies of tolerance reflected in two North American maple genomes.</title>
        <authorList>
            <person name="McEvoy S.L."/>
            <person name="Sezen U.U."/>
            <person name="Trouern-Trend A."/>
            <person name="McMahon S.M."/>
            <person name="Schaberg P.G."/>
            <person name="Yang J."/>
            <person name="Wegrzyn J.L."/>
            <person name="Swenson N.G."/>
        </authorList>
    </citation>
    <scope>NUCLEOTIDE SEQUENCE</scope>
    <source>
        <strain evidence="2">91603</strain>
    </source>
</reference>
<name>A0AAD5NME6_ACENE</name>
<gene>
    <name evidence="2" type="ORF">LWI28_027179</name>
</gene>
<evidence type="ECO:0000256" key="1">
    <source>
        <dbReference type="SAM" id="MobiDB-lite"/>
    </source>
</evidence>
<feature type="compositionally biased region" description="Basic and acidic residues" evidence="1">
    <location>
        <begin position="1"/>
        <end position="25"/>
    </location>
</feature>
<accession>A0AAD5NME6</accession>
<dbReference type="EMBL" id="JAJSOW010000105">
    <property type="protein sequence ID" value="KAI9166157.1"/>
    <property type="molecule type" value="Genomic_DNA"/>
</dbReference>
<reference evidence="2" key="2">
    <citation type="submission" date="2023-02" db="EMBL/GenBank/DDBJ databases">
        <authorList>
            <person name="Swenson N.G."/>
            <person name="Wegrzyn J.L."/>
            <person name="Mcevoy S.L."/>
        </authorList>
    </citation>
    <scope>NUCLEOTIDE SEQUENCE</scope>
    <source>
        <strain evidence="2">91603</strain>
        <tissue evidence="2">Leaf</tissue>
    </source>
</reference>
<comment type="caution">
    <text evidence="2">The sequence shown here is derived from an EMBL/GenBank/DDBJ whole genome shotgun (WGS) entry which is preliminary data.</text>
</comment>
<proteinExistence type="predicted"/>
<organism evidence="2 3">
    <name type="scientific">Acer negundo</name>
    <name type="common">Box elder</name>
    <dbReference type="NCBI Taxonomy" id="4023"/>
    <lineage>
        <taxon>Eukaryota</taxon>
        <taxon>Viridiplantae</taxon>
        <taxon>Streptophyta</taxon>
        <taxon>Embryophyta</taxon>
        <taxon>Tracheophyta</taxon>
        <taxon>Spermatophyta</taxon>
        <taxon>Magnoliopsida</taxon>
        <taxon>eudicotyledons</taxon>
        <taxon>Gunneridae</taxon>
        <taxon>Pentapetalae</taxon>
        <taxon>rosids</taxon>
        <taxon>malvids</taxon>
        <taxon>Sapindales</taxon>
        <taxon>Sapindaceae</taxon>
        <taxon>Hippocastanoideae</taxon>
        <taxon>Acereae</taxon>
        <taxon>Acer</taxon>
    </lineage>
</organism>
<sequence>MMRYQEKANEREEEAYQEKVSGREEEANEREEEANDCLAFQGFLQTERVPKIGQSDNGLEKKNAMMVRGKMLLILQMLVNVQGRGGGPGGGVGGTGSGWVDGLC</sequence>
<evidence type="ECO:0000313" key="3">
    <source>
        <dbReference type="Proteomes" id="UP001064489"/>
    </source>
</evidence>
<keyword evidence="3" id="KW-1185">Reference proteome</keyword>
<dbReference type="AlphaFoldDB" id="A0AAD5NME6"/>
<dbReference type="Proteomes" id="UP001064489">
    <property type="component" value="Chromosome 10"/>
</dbReference>
<protein>
    <submittedName>
        <fullName evidence="2">Uncharacterized protein</fullName>
    </submittedName>
</protein>